<evidence type="ECO:0000313" key="1">
    <source>
        <dbReference type="EMBL" id="SBR20634.1"/>
    </source>
</evidence>
<organism evidence="1">
    <name type="scientific">Nothobranchius kuhntae</name>
    <name type="common">Beira killifish</name>
    <dbReference type="NCBI Taxonomy" id="321403"/>
    <lineage>
        <taxon>Eukaryota</taxon>
        <taxon>Metazoa</taxon>
        <taxon>Chordata</taxon>
        <taxon>Craniata</taxon>
        <taxon>Vertebrata</taxon>
        <taxon>Euteleostomi</taxon>
        <taxon>Actinopterygii</taxon>
        <taxon>Neopterygii</taxon>
        <taxon>Teleostei</taxon>
        <taxon>Neoteleostei</taxon>
        <taxon>Acanthomorphata</taxon>
        <taxon>Ovalentaria</taxon>
        <taxon>Atherinomorphae</taxon>
        <taxon>Cyprinodontiformes</taxon>
        <taxon>Nothobranchiidae</taxon>
        <taxon>Nothobranchius</taxon>
    </lineage>
</organism>
<feature type="non-terminal residue" evidence="1">
    <location>
        <position position="1"/>
    </location>
</feature>
<protein>
    <submittedName>
        <fullName evidence="1">Family with sequence similarity 53, member C</fullName>
    </submittedName>
</protein>
<proteinExistence type="predicted"/>
<sequence length="79" mass="8834">CTLLHPPRGVSPFLRCSSETRQPPPSCHQPQCRARQRHVCRAAPPQAELLGGWRYLPPPPLRAARHHLSAETSLHSCRA</sequence>
<reference evidence="1" key="2">
    <citation type="submission" date="2016-06" db="EMBL/GenBank/DDBJ databases">
        <title>The genome of a short-lived fish provides insights into sex chromosome evolution and the genetic control of aging.</title>
        <authorList>
            <person name="Reichwald K."/>
            <person name="Felder M."/>
            <person name="Petzold A."/>
            <person name="Koch P."/>
            <person name="Groth M."/>
            <person name="Platzer M."/>
        </authorList>
    </citation>
    <scope>NUCLEOTIDE SEQUENCE</scope>
    <source>
        <tissue evidence="1">Brain</tissue>
    </source>
</reference>
<gene>
    <name evidence="1" type="primary">FAM53C</name>
</gene>
<feature type="non-terminal residue" evidence="1">
    <location>
        <position position="79"/>
    </location>
</feature>
<dbReference type="AlphaFoldDB" id="A0A1A8JKJ6"/>
<name>A0A1A8JKJ6_NOTKU</name>
<reference evidence="1" key="1">
    <citation type="submission" date="2016-05" db="EMBL/GenBank/DDBJ databases">
        <authorList>
            <person name="Lavstsen T."/>
            <person name="Jespersen J.S."/>
        </authorList>
    </citation>
    <scope>NUCLEOTIDE SEQUENCE</scope>
    <source>
        <tissue evidence="1">Brain</tissue>
    </source>
</reference>
<dbReference type="EMBL" id="HAEE01000618">
    <property type="protein sequence ID" value="SBR20634.1"/>
    <property type="molecule type" value="Transcribed_RNA"/>
</dbReference>
<accession>A0A1A8JKJ6</accession>